<proteinExistence type="predicted"/>
<accession>A0A915ETY4</accession>
<dbReference type="AlphaFoldDB" id="A0A915ETY4"/>
<protein>
    <submittedName>
        <fullName evidence="3">DUF659 domain-containing protein</fullName>
    </submittedName>
</protein>
<organism evidence="2 3">
    <name type="scientific">Ditylenchus dipsaci</name>
    <dbReference type="NCBI Taxonomy" id="166011"/>
    <lineage>
        <taxon>Eukaryota</taxon>
        <taxon>Metazoa</taxon>
        <taxon>Ecdysozoa</taxon>
        <taxon>Nematoda</taxon>
        <taxon>Chromadorea</taxon>
        <taxon>Rhabditida</taxon>
        <taxon>Tylenchina</taxon>
        <taxon>Tylenchomorpha</taxon>
        <taxon>Sphaerularioidea</taxon>
        <taxon>Anguinidae</taxon>
        <taxon>Anguininae</taxon>
        <taxon>Ditylenchus</taxon>
    </lineage>
</organism>
<sequence>MAMDHTVSSDGWSDINTNKIINVVVHTPKPYLYNSIDTKEEVHDGKYIAKILAEEIEAVGKHKVVAVVTDHAANMRKAWEILEKAYPWILFEGCKAHMLNLAAKDICQRTMVALRVKFCQDIVRKSKPQKILSKIQLEKMGSSTLLQLPIETRWGTYAKLINSIIANESCLKEAIWNAGIQDNRVLNGNRTTYAFYSAVTKNLPALKQSAK</sequence>
<reference evidence="3" key="1">
    <citation type="submission" date="2022-11" db="UniProtKB">
        <authorList>
            <consortium name="WormBaseParasite"/>
        </authorList>
    </citation>
    <scope>IDENTIFICATION</scope>
</reference>
<dbReference type="Proteomes" id="UP000887574">
    <property type="component" value="Unplaced"/>
</dbReference>
<evidence type="ECO:0000313" key="3">
    <source>
        <dbReference type="WBParaSite" id="jg9493"/>
    </source>
</evidence>
<dbReference type="PANTHER" id="PTHR32166:SF123">
    <property type="entry name" value="BED-TYPE DOMAIN-CONTAINING PROTEIN"/>
    <property type="match status" value="1"/>
</dbReference>
<dbReference type="WBParaSite" id="jg9493">
    <property type="protein sequence ID" value="jg9493"/>
    <property type="gene ID" value="jg9493"/>
</dbReference>
<keyword evidence="2" id="KW-1185">Reference proteome</keyword>
<name>A0A915ETY4_9BILA</name>
<evidence type="ECO:0000313" key="2">
    <source>
        <dbReference type="Proteomes" id="UP000887574"/>
    </source>
</evidence>
<feature type="domain" description="DUF659" evidence="1">
    <location>
        <begin position="6"/>
        <end position="112"/>
    </location>
</feature>
<dbReference type="PANTHER" id="PTHR32166">
    <property type="entry name" value="OSJNBA0013A04.12 PROTEIN"/>
    <property type="match status" value="1"/>
</dbReference>
<evidence type="ECO:0000259" key="1">
    <source>
        <dbReference type="Pfam" id="PF04937"/>
    </source>
</evidence>
<dbReference type="Pfam" id="PF04937">
    <property type="entry name" value="DUF659"/>
    <property type="match status" value="1"/>
</dbReference>
<dbReference type="InterPro" id="IPR007021">
    <property type="entry name" value="DUF659"/>
</dbReference>
<dbReference type="InterPro" id="IPR012337">
    <property type="entry name" value="RNaseH-like_sf"/>
</dbReference>
<dbReference type="SUPFAM" id="SSF53098">
    <property type="entry name" value="Ribonuclease H-like"/>
    <property type="match status" value="1"/>
</dbReference>